<dbReference type="Proteomes" id="UP001187343">
    <property type="component" value="Unassembled WGS sequence"/>
</dbReference>
<sequence>MTLSNTFAKDGAKERCVMASEQEVRVSMHLIMIFFIAALLWRNEEMNNFNDEENHLCRIGDRQNNHHRRVLGLIIKPSWFPLHRLMKLKYLDEDTSSLIMEYMDTDSTSTQKPCDQRTPDDRFEAEHRLRNTATLTDRHNRAAELQSPSLL</sequence>
<name>A0AA88PCY9_9TELE</name>
<dbReference type="AlphaFoldDB" id="A0AA88PCY9"/>
<protein>
    <submittedName>
        <fullName evidence="1">Uncharacterized protein</fullName>
    </submittedName>
</protein>
<evidence type="ECO:0000313" key="1">
    <source>
        <dbReference type="EMBL" id="KAK2885635.1"/>
    </source>
</evidence>
<reference evidence="1" key="1">
    <citation type="submission" date="2023-08" db="EMBL/GenBank/DDBJ databases">
        <title>Chromosome-level Genome Assembly of mud carp (Cirrhinus molitorella).</title>
        <authorList>
            <person name="Liu H."/>
        </authorList>
    </citation>
    <scope>NUCLEOTIDE SEQUENCE</scope>
    <source>
        <strain evidence="1">Prfri</strain>
        <tissue evidence="1">Muscle</tissue>
    </source>
</reference>
<gene>
    <name evidence="1" type="ORF">Q8A67_016472</name>
</gene>
<organism evidence="1 2">
    <name type="scientific">Cirrhinus molitorella</name>
    <name type="common">mud carp</name>
    <dbReference type="NCBI Taxonomy" id="172907"/>
    <lineage>
        <taxon>Eukaryota</taxon>
        <taxon>Metazoa</taxon>
        <taxon>Chordata</taxon>
        <taxon>Craniata</taxon>
        <taxon>Vertebrata</taxon>
        <taxon>Euteleostomi</taxon>
        <taxon>Actinopterygii</taxon>
        <taxon>Neopterygii</taxon>
        <taxon>Teleostei</taxon>
        <taxon>Ostariophysi</taxon>
        <taxon>Cypriniformes</taxon>
        <taxon>Cyprinidae</taxon>
        <taxon>Labeoninae</taxon>
        <taxon>Labeonini</taxon>
        <taxon>Cirrhinus</taxon>
    </lineage>
</organism>
<dbReference type="EMBL" id="JAUYZG010000016">
    <property type="protein sequence ID" value="KAK2885635.1"/>
    <property type="molecule type" value="Genomic_DNA"/>
</dbReference>
<evidence type="ECO:0000313" key="2">
    <source>
        <dbReference type="Proteomes" id="UP001187343"/>
    </source>
</evidence>
<comment type="caution">
    <text evidence="1">The sequence shown here is derived from an EMBL/GenBank/DDBJ whole genome shotgun (WGS) entry which is preliminary data.</text>
</comment>
<accession>A0AA88PCY9</accession>
<proteinExistence type="predicted"/>
<keyword evidence="2" id="KW-1185">Reference proteome</keyword>